<evidence type="ECO:0000313" key="2">
    <source>
        <dbReference type="EMBL" id="CAB3252435.1"/>
    </source>
</evidence>
<dbReference type="Proteomes" id="UP000494106">
    <property type="component" value="Unassembled WGS sequence"/>
</dbReference>
<protein>
    <submittedName>
        <fullName evidence="2">Uncharacterized protein</fullName>
    </submittedName>
</protein>
<evidence type="ECO:0000313" key="3">
    <source>
        <dbReference type="Proteomes" id="UP000494106"/>
    </source>
</evidence>
<dbReference type="EMBL" id="CADEBD010000289">
    <property type="protein sequence ID" value="CAB3231904.1"/>
    <property type="molecule type" value="Genomic_DNA"/>
</dbReference>
<dbReference type="EMBL" id="CADEBC010000555">
    <property type="protein sequence ID" value="CAB3252435.1"/>
    <property type="molecule type" value="Genomic_DNA"/>
</dbReference>
<proteinExistence type="predicted"/>
<dbReference type="Proteomes" id="UP000494256">
    <property type="component" value="Unassembled WGS sequence"/>
</dbReference>
<evidence type="ECO:0000313" key="1">
    <source>
        <dbReference type="EMBL" id="CAB3231904.1"/>
    </source>
</evidence>
<evidence type="ECO:0000313" key="4">
    <source>
        <dbReference type="Proteomes" id="UP000494256"/>
    </source>
</evidence>
<organism evidence="2 3">
    <name type="scientific">Arctia plantaginis</name>
    <name type="common">Wood tiger moth</name>
    <name type="synonym">Phalaena plantaginis</name>
    <dbReference type="NCBI Taxonomy" id="874455"/>
    <lineage>
        <taxon>Eukaryota</taxon>
        <taxon>Metazoa</taxon>
        <taxon>Ecdysozoa</taxon>
        <taxon>Arthropoda</taxon>
        <taxon>Hexapoda</taxon>
        <taxon>Insecta</taxon>
        <taxon>Pterygota</taxon>
        <taxon>Neoptera</taxon>
        <taxon>Endopterygota</taxon>
        <taxon>Lepidoptera</taxon>
        <taxon>Glossata</taxon>
        <taxon>Ditrysia</taxon>
        <taxon>Noctuoidea</taxon>
        <taxon>Erebidae</taxon>
        <taxon>Arctiinae</taxon>
        <taxon>Arctia</taxon>
    </lineage>
</organism>
<comment type="caution">
    <text evidence="2">The sequence shown here is derived from an EMBL/GenBank/DDBJ whole genome shotgun (WGS) entry which is preliminary data.</text>
</comment>
<sequence length="120" mass="13481">MPGPLRGLHGDMGPPCRGPLRLLTMVIAKNNGSGFVEEEKRGKHGKQNKLSPDVIQGIKQHIDSIPRIESHYLRQQTTREFINGGKNLTDIFPDYQTGCLNSGVVPAKIHTYRRVFNEDF</sequence>
<reference evidence="3 4" key="1">
    <citation type="submission" date="2020-04" db="EMBL/GenBank/DDBJ databases">
        <authorList>
            <person name="Wallbank WR R."/>
            <person name="Pardo Diaz C."/>
            <person name="Kozak K."/>
            <person name="Martin S."/>
            <person name="Jiggins C."/>
            <person name="Moest M."/>
            <person name="Warren A I."/>
            <person name="Byers J.R.P. K."/>
            <person name="Montejo-Kovacevich G."/>
            <person name="Yen C E."/>
        </authorList>
    </citation>
    <scope>NUCLEOTIDE SEQUENCE [LARGE SCALE GENOMIC DNA]</scope>
</reference>
<accession>A0A8S1AQP3</accession>
<name>A0A8S1AQP3_ARCPL</name>
<dbReference type="OrthoDB" id="6776127at2759"/>
<gene>
    <name evidence="2" type="ORF">APLA_LOCUS13535</name>
    <name evidence="1" type="ORF">APLA_LOCUS5396</name>
</gene>
<dbReference type="PANTHER" id="PTHR10773:SF19">
    <property type="match status" value="1"/>
</dbReference>
<keyword evidence="3" id="KW-1185">Reference proteome</keyword>
<dbReference type="PANTHER" id="PTHR10773">
    <property type="entry name" value="DNA-DIRECTED RNA POLYMERASES I, II, AND III SUBUNIT RPABC2"/>
    <property type="match status" value="1"/>
</dbReference>
<dbReference type="AlphaFoldDB" id="A0A8S1AQP3"/>